<dbReference type="AlphaFoldDB" id="L8JSY7"/>
<reference evidence="1 2" key="1">
    <citation type="submission" date="2012-12" db="EMBL/GenBank/DDBJ databases">
        <title>Genome assembly of Fulvivirga imtechensis AK7.</title>
        <authorList>
            <person name="Nupur N."/>
            <person name="Khatri I."/>
            <person name="Kumar R."/>
            <person name="Subramanian S."/>
            <person name="Pinnaka A."/>
        </authorList>
    </citation>
    <scope>NUCLEOTIDE SEQUENCE [LARGE SCALE GENOMIC DNA]</scope>
    <source>
        <strain evidence="1 2">AK7</strain>
    </source>
</reference>
<protein>
    <submittedName>
        <fullName evidence="1">Secreted protein</fullName>
    </submittedName>
</protein>
<dbReference type="RefSeq" id="WP_009579407.1">
    <property type="nucleotide sequence ID" value="NZ_AMZN01000029.1"/>
</dbReference>
<sequence length="308" mass="34707">MKNFLSVICLVFCVGVSFGQNYEKVVFNNEPGDGYYLAIAPESTEISGVLVLLPGFGQTAESIFPETKIHNVAYLHGILTIAVAGGRKLYADEEVMTKLNATLEHVKERYNLSRDQFVIGGFSAGGTISLRYAEYCYERPQEASIQPKGVFSVDSPVDLFNIWDYFQREIKKNYSEAGVGEANFVSEIMLREIGHPVKNKATYDKLTPFNADLDEPGNERFLKDVSVRVYHDIDVIWLLQNRRRSLFDSNALAASELINRLLLAGNEKAEFVPAKQPGFRSAGFRHPHSWSIVDEVELVLWVSKNLRE</sequence>
<dbReference type="STRING" id="1237149.C900_01960"/>
<dbReference type="Proteomes" id="UP000011135">
    <property type="component" value="Unassembled WGS sequence"/>
</dbReference>
<keyword evidence="2" id="KW-1185">Reference proteome</keyword>
<dbReference type="EMBL" id="AMZN01000029">
    <property type="protein sequence ID" value="ELR71965.1"/>
    <property type="molecule type" value="Genomic_DNA"/>
</dbReference>
<dbReference type="OrthoDB" id="1095982at2"/>
<accession>L8JSY7</accession>
<organism evidence="1 2">
    <name type="scientific">Fulvivirga imtechensis AK7</name>
    <dbReference type="NCBI Taxonomy" id="1237149"/>
    <lineage>
        <taxon>Bacteria</taxon>
        <taxon>Pseudomonadati</taxon>
        <taxon>Bacteroidota</taxon>
        <taxon>Cytophagia</taxon>
        <taxon>Cytophagales</taxon>
        <taxon>Fulvivirgaceae</taxon>
        <taxon>Fulvivirga</taxon>
    </lineage>
</organism>
<proteinExistence type="predicted"/>
<dbReference type="Gene3D" id="3.40.50.1820">
    <property type="entry name" value="alpha/beta hydrolase"/>
    <property type="match status" value="1"/>
</dbReference>
<evidence type="ECO:0000313" key="1">
    <source>
        <dbReference type="EMBL" id="ELR71965.1"/>
    </source>
</evidence>
<evidence type="ECO:0000313" key="2">
    <source>
        <dbReference type="Proteomes" id="UP000011135"/>
    </source>
</evidence>
<dbReference type="InterPro" id="IPR029058">
    <property type="entry name" value="AB_hydrolase_fold"/>
</dbReference>
<gene>
    <name evidence="1" type="ORF">C900_01960</name>
</gene>
<dbReference type="PATRIC" id="fig|1237149.3.peg.1916"/>
<comment type="caution">
    <text evidence="1">The sequence shown here is derived from an EMBL/GenBank/DDBJ whole genome shotgun (WGS) entry which is preliminary data.</text>
</comment>
<dbReference type="SUPFAM" id="SSF53474">
    <property type="entry name" value="alpha/beta-Hydrolases"/>
    <property type="match status" value="1"/>
</dbReference>
<name>L8JSY7_9BACT</name>
<dbReference type="eggNOG" id="COG0429">
    <property type="taxonomic scope" value="Bacteria"/>
</dbReference>